<comment type="subcellular location">
    <subcellularLocation>
        <location evidence="1">Cell inner membrane</location>
        <topology evidence="1">Multi-pass membrane protein</topology>
    </subcellularLocation>
</comment>
<feature type="transmembrane region" description="Helical" evidence="9">
    <location>
        <begin position="237"/>
        <end position="255"/>
    </location>
</feature>
<evidence type="ECO:0000256" key="10">
    <source>
        <dbReference type="SAM" id="SignalP"/>
    </source>
</evidence>
<evidence type="ECO:0000256" key="5">
    <source>
        <dbReference type="ARBA" id="ARBA00022692"/>
    </source>
</evidence>
<keyword evidence="3" id="KW-1003">Cell membrane</keyword>
<keyword evidence="7 9" id="KW-0472">Membrane</keyword>
<evidence type="ECO:0000256" key="2">
    <source>
        <dbReference type="ARBA" id="ARBA00022448"/>
    </source>
</evidence>
<comment type="similarity">
    <text evidence="8">Belongs to the TsuA/YedE (TC 9.B.102) family.</text>
</comment>
<dbReference type="OrthoDB" id="9794165at2"/>
<feature type="transmembrane region" description="Helical" evidence="9">
    <location>
        <begin position="72"/>
        <end position="96"/>
    </location>
</feature>
<evidence type="ECO:0000256" key="6">
    <source>
        <dbReference type="ARBA" id="ARBA00022989"/>
    </source>
</evidence>
<organism evidence="11 12">
    <name type="scientific">Zavarzinia compransoris</name>
    <dbReference type="NCBI Taxonomy" id="1264899"/>
    <lineage>
        <taxon>Bacteria</taxon>
        <taxon>Pseudomonadati</taxon>
        <taxon>Pseudomonadota</taxon>
        <taxon>Alphaproteobacteria</taxon>
        <taxon>Rhodospirillales</taxon>
        <taxon>Zavarziniaceae</taxon>
        <taxon>Zavarzinia</taxon>
    </lineage>
</organism>
<dbReference type="RefSeq" id="WP_109923320.1">
    <property type="nucleotide sequence ID" value="NZ_QGLF01000008.1"/>
</dbReference>
<feature type="chain" id="PRO_5016447362" evidence="10">
    <location>
        <begin position="25"/>
        <end position="392"/>
    </location>
</feature>
<feature type="transmembrane region" description="Helical" evidence="9">
    <location>
        <begin position="116"/>
        <end position="137"/>
    </location>
</feature>
<dbReference type="GO" id="GO:0005886">
    <property type="term" value="C:plasma membrane"/>
    <property type="evidence" value="ECO:0007669"/>
    <property type="project" value="UniProtKB-SubCell"/>
</dbReference>
<feature type="transmembrane region" description="Helical" evidence="9">
    <location>
        <begin position="34"/>
        <end position="51"/>
    </location>
</feature>
<name>A0A317DTU2_9PROT</name>
<reference evidence="12" key="1">
    <citation type="submission" date="2018-05" db="EMBL/GenBank/DDBJ databases">
        <title>Zavarzinia sp. HR-AS.</title>
        <authorList>
            <person name="Lee Y."/>
            <person name="Jeon C.O."/>
        </authorList>
    </citation>
    <scope>NUCLEOTIDE SEQUENCE [LARGE SCALE GENOMIC DNA]</scope>
    <source>
        <strain evidence="12">DSM 1231</strain>
    </source>
</reference>
<feature type="transmembrane region" description="Helical" evidence="9">
    <location>
        <begin position="149"/>
        <end position="167"/>
    </location>
</feature>
<dbReference type="InterPro" id="IPR007272">
    <property type="entry name" value="Sulf_transp_TsuA/YedE"/>
</dbReference>
<keyword evidence="10" id="KW-0732">Signal</keyword>
<feature type="signal peptide" evidence="10">
    <location>
        <begin position="1"/>
        <end position="24"/>
    </location>
</feature>
<evidence type="ECO:0000256" key="4">
    <source>
        <dbReference type="ARBA" id="ARBA00022519"/>
    </source>
</evidence>
<gene>
    <name evidence="11" type="ORF">DKG75_21860</name>
</gene>
<evidence type="ECO:0000313" key="12">
    <source>
        <dbReference type="Proteomes" id="UP000246077"/>
    </source>
</evidence>
<protein>
    <submittedName>
        <fullName evidence="11">Uncharacterized protein</fullName>
    </submittedName>
</protein>
<evidence type="ECO:0000256" key="8">
    <source>
        <dbReference type="ARBA" id="ARBA00035655"/>
    </source>
</evidence>
<feature type="transmembrane region" description="Helical" evidence="9">
    <location>
        <begin position="335"/>
        <end position="361"/>
    </location>
</feature>
<evidence type="ECO:0000313" key="11">
    <source>
        <dbReference type="EMBL" id="PWR17792.1"/>
    </source>
</evidence>
<feature type="transmembrane region" description="Helical" evidence="9">
    <location>
        <begin position="187"/>
        <end position="208"/>
    </location>
</feature>
<feature type="transmembrane region" description="Helical" evidence="9">
    <location>
        <begin position="367"/>
        <end position="388"/>
    </location>
</feature>
<keyword evidence="6 9" id="KW-1133">Transmembrane helix</keyword>
<dbReference type="PANTHER" id="PTHR30574:SF1">
    <property type="entry name" value="SULPHUR TRANSPORT DOMAIN-CONTAINING PROTEIN"/>
    <property type="match status" value="1"/>
</dbReference>
<dbReference type="Proteomes" id="UP000246077">
    <property type="component" value="Unassembled WGS sequence"/>
</dbReference>
<sequence>MTRSLTPAALTAALLLLAAVVAGAAVLGETPDRGSPSAYALLIGAGLGYVFQRSRFCFYCNIRDAFEGRGTGPVLGIVAALAVGGTGYAVLMSTWLPNPRLGLLPPEAHIGPVSPVLVAAGLAFGFGMVLSGSCISGHLYRLAEGSTRAPFALAGTVIGFVLGFQSWDLVYLDLISEAPVPWLPASLGYGGSLGLLLAVLAALALVLLPGVKRDSAAPAAAASPYRALAEAVLVRRWPPVAGGAIVGVLAVLSYFKVQPLGVTAEIGSLARTAAADLGWLNGRLIGLDTFAGCATQVIHAISDNGLLVGGLVLGAFAGALPAGQFQPRRQPWPSYGTALAGGVLLGFGAMLALGCTVGVLLSGIMAFALSGWVFALAMLAAIRIGLIFTRKF</sequence>
<evidence type="ECO:0000256" key="9">
    <source>
        <dbReference type="SAM" id="Phobius"/>
    </source>
</evidence>
<keyword evidence="5 9" id="KW-0812">Transmembrane</keyword>
<dbReference type="EMBL" id="QGLF01000008">
    <property type="protein sequence ID" value="PWR17792.1"/>
    <property type="molecule type" value="Genomic_DNA"/>
</dbReference>
<keyword evidence="12" id="KW-1185">Reference proteome</keyword>
<evidence type="ECO:0000256" key="1">
    <source>
        <dbReference type="ARBA" id="ARBA00004429"/>
    </source>
</evidence>
<keyword evidence="2" id="KW-0813">Transport</keyword>
<feature type="transmembrane region" description="Helical" evidence="9">
    <location>
        <begin position="305"/>
        <end position="323"/>
    </location>
</feature>
<evidence type="ECO:0000256" key="7">
    <source>
        <dbReference type="ARBA" id="ARBA00023136"/>
    </source>
</evidence>
<keyword evidence="4" id="KW-0997">Cell inner membrane</keyword>
<comment type="caution">
    <text evidence="11">The sequence shown here is derived from an EMBL/GenBank/DDBJ whole genome shotgun (WGS) entry which is preliminary data.</text>
</comment>
<dbReference type="Pfam" id="PF04143">
    <property type="entry name" value="Sulf_transp"/>
    <property type="match status" value="1"/>
</dbReference>
<proteinExistence type="inferred from homology"/>
<evidence type="ECO:0000256" key="3">
    <source>
        <dbReference type="ARBA" id="ARBA00022475"/>
    </source>
</evidence>
<dbReference type="PANTHER" id="PTHR30574">
    <property type="entry name" value="INNER MEMBRANE PROTEIN YEDE"/>
    <property type="match status" value="1"/>
</dbReference>
<dbReference type="AlphaFoldDB" id="A0A317DTU2"/>
<accession>A0A317DTU2</accession>